<accession>A0A835Y800</accession>
<feature type="region of interest" description="Disordered" evidence="3">
    <location>
        <begin position="455"/>
        <end position="584"/>
    </location>
</feature>
<keyword evidence="1" id="KW-0677">Repeat</keyword>
<dbReference type="Proteomes" id="UP000612055">
    <property type="component" value="Unassembled WGS sequence"/>
</dbReference>
<evidence type="ECO:0000256" key="1">
    <source>
        <dbReference type="ARBA" id="ARBA00022737"/>
    </source>
</evidence>
<dbReference type="OrthoDB" id="546241at2759"/>
<dbReference type="SMART" id="SM00028">
    <property type="entry name" value="TPR"/>
    <property type="match status" value="3"/>
</dbReference>
<keyword evidence="5" id="KW-1185">Reference proteome</keyword>
<sequence length="893" mass="91577">MGCGASLASPASGSRFDSVVEDQVHRKSVLHKDHNRDGTKAHSTFHTVAAVAELLVDIDRGHSARRTRVPAEYCGVTLSALRGLRKHMAGAVGQGLSMAQLVEEYVKPTTLTHECRLADLLPRDALRPGEYFVSHAWLLPYEFTLDQIEAFARSEGLADDASFWLDIIAVNQHPGSRQDADIHAFARAVNAAGSTLLVLDEAGTPLKRVWCVYEIWVTLLGAAASKLRVLHPSISPDRLRELFHSIDVEAAQASNAADRERILADVRGSIGSEQLNRLVKHALVDSLALMAPARTNLAAIASAWAAAAAAHQGYGGMEGAAGADAGGADADDALVAGEQARRQGKVLMHSGRYRDAEPYFRAALQLFARAYRAERAKQRPTAGSGEELLLATGLHDGYHDLATLLFCAGRFREAEQLHRRALQLRVAGLGEDDVLTSYSLNNLAEVLVARVQNQEEGLAEEDGPERAPDAPEGGPEGPERASESGSGPGPEAEGAEGSMRGGGPGRGGRGGGVAAAAGAVGRGAGGKLEPGARGPSGPGPGGGQGAGGGGGGTPGQGQGQGEGQEEGGPSPDEPPSPGPLDPKLVAPLREAERLYRQCLEVRLRTLGPAHPLTATTQSGLARALLRWRDPCRLGEAQRLAQASLGTREQVFGPTHFAVAASLDVLAECLEAGGDLGAAEALCRRALAIRAAALGPSHPLAAESAVALARVLTARARAVAEAGVQEAAERAAEGMQEGVEEGEGWVVGVPTTPKGSGVGAGGLSQGGGVGAWVRVGSGLGHPGGVGGVRTQASGVLGGVGAVSGGLGGIGAVSGGLSGGGGVPIHNDARLTPPGRWQGPVAGGEAADAVGEARALLERALPVLEAALAPGAPALLRARRLIMAMTALTARTHRH</sequence>
<dbReference type="Pfam" id="PF13424">
    <property type="entry name" value="TPR_12"/>
    <property type="match status" value="1"/>
</dbReference>
<dbReference type="Pfam" id="PF13374">
    <property type="entry name" value="TPR_10"/>
    <property type="match status" value="2"/>
</dbReference>
<feature type="compositionally biased region" description="Low complexity" evidence="3">
    <location>
        <begin position="483"/>
        <end position="498"/>
    </location>
</feature>
<evidence type="ECO:0000256" key="2">
    <source>
        <dbReference type="ARBA" id="ARBA00022803"/>
    </source>
</evidence>
<protein>
    <submittedName>
        <fullName evidence="4">Uncharacterized protein</fullName>
    </submittedName>
</protein>
<organism evidence="4 5">
    <name type="scientific">Edaphochlamys debaryana</name>
    <dbReference type="NCBI Taxonomy" id="47281"/>
    <lineage>
        <taxon>Eukaryota</taxon>
        <taxon>Viridiplantae</taxon>
        <taxon>Chlorophyta</taxon>
        <taxon>core chlorophytes</taxon>
        <taxon>Chlorophyceae</taxon>
        <taxon>CS clade</taxon>
        <taxon>Chlamydomonadales</taxon>
        <taxon>Chlamydomonadales incertae sedis</taxon>
        <taxon>Edaphochlamys</taxon>
    </lineage>
</organism>
<dbReference type="InterPro" id="IPR019734">
    <property type="entry name" value="TPR_rpt"/>
</dbReference>
<dbReference type="PANTHER" id="PTHR45641:SF19">
    <property type="entry name" value="NEPHROCYSTIN-3"/>
    <property type="match status" value="1"/>
</dbReference>
<proteinExistence type="predicted"/>
<name>A0A835Y800_9CHLO</name>
<gene>
    <name evidence="4" type="ORF">HYH03_007729</name>
</gene>
<reference evidence="4" key="1">
    <citation type="journal article" date="2020" name="bioRxiv">
        <title>Comparative genomics of Chlamydomonas.</title>
        <authorList>
            <person name="Craig R.J."/>
            <person name="Hasan A.R."/>
            <person name="Ness R.W."/>
            <person name="Keightley P.D."/>
        </authorList>
    </citation>
    <scope>NUCLEOTIDE SEQUENCE</scope>
    <source>
        <strain evidence="4">CCAP 11/70</strain>
    </source>
</reference>
<feature type="compositionally biased region" description="Pro residues" evidence="3">
    <location>
        <begin position="571"/>
        <end position="580"/>
    </location>
</feature>
<evidence type="ECO:0000313" key="4">
    <source>
        <dbReference type="EMBL" id="KAG2494090.1"/>
    </source>
</evidence>
<dbReference type="SUPFAM" id="SSF48452">
    <property type="entry name" value="TPR-like"/>
    <property type="match status" value="2"/>
</dbReference>
<dbReference type="PANTHER" id="PTHR45641">
    <property type="entry name" value="TETRATRICOPEPTIDE REPEAT PROTEIN (AFU_ORTHOLOGUE AFUA_6G03870)"/>
    <property type="match status" value="1"/>
</dbReference>
<dbReference type="EMBL" id="JAEHOE010000033">
    <property type="protein sequence ID" value="KAG2494090.1"/>
    <property type="molecule type" value="Genomic_DNA"/>
</dbReference>
<evidence type="ECO:0000313" key="5">
    <source>
        <dbReference type="Proteomes" id="UP000612055"/>
    </source>
</evidence>
<evidence type="ECO:0000256" key="3">
    <source>
        <dbReference type="SAM" id="MobiDB-lite"/>
    </source>
</evidence>
<comment type="caution">
    <text evidence="4">The sequence shown here is derived from an EMBL/GenBank/DDBJ whole genome shotgun (WGS) entry which is preliminary data.</text>
</comment>
<feature type="compositionally biased region" description="Gly residues" evidence="3">
    <location>
        <begin position="520"/>
        <end position="562"/>
    </location>
</feature>
<dbReference type="Gene3D" id="1.25.40.10">
    <property type="entry name" value="Tetratricopeptide repeat domain"/>
    <property type="match status" value="2"/>
</dbReference>
<dbReference type="AlphaFoldDB" id="A0A835Y800"/>
<dbReference type="InterPro" id="IPR011990">
    <property type="entry name" value="TPR-like_helical_dom_sf"/>
</dbReference>
<feature type="compositionally biased region" description="Gly residues" evidence="3">
    <location>
        <begin position="499"/>
        <end position="513"/>
    </location>
</feature>
<keyword evidence="2" id="KW-0802">TPR repeat</keyword>